<accession>A0A0L8FVT9</accession>
<dbReference type="EMBL" id="KQ425920">
    <property type="protein sequence ID" value="KOF68826.1"/>
    <property type="molecule type" value="Genomic_DNA"/>
</dbReference>
<protein>
    <submittedName>
        <fullName evidence="1">Uncharacterized protein</fullName>
    </submittedName>
</protein>
<sequence length="258" mass="28855">MNILTTLTFTELIVILNRLRHCKNYSCLFELETALAVAVDSASSLMPSSIIRHPSCPSVLHSDFDNFDVFVNDLYGAGRVHRTHEIMLQEFNPDQGGNIGGTASCEEHKNRADITEVSAQASSSRLLHGKTAVRKQRVPGWGGYVSLTGDVPVQLTTIEYFSIIPHPITDTKIIQECLKYSQEASRDIGQHFVVTFDLGLCMKAFPLVWSNTRRYEDHIIMIGTFHLACGYLKMLEKKIGGTDSLKSYLKLVLRHLGL</sequence>
<name>A0A0L8FVT9_OCTBM</name>
<evidence type="ECO:0000313" key="1">
    <source>
        <dbReference type="EMBL" id="KOF68826.1"/>
    </source>
</evidence>
<gene>
    <name evidence="1" type="ORF">OCBIM_22006429mg</name>
</gene>
<reference evidence="1" key="1">
    <citation type="submission" date="2015-07" db="EMBL/GenBank/DDBJ databases">
        <title>MeaNS - Measles Nucleotide Surveillance Program.</title>
        <authorList>
            <person name="Tran T."/>
            <person name="Druce J."/>
        </authorList>
    </citation>
    <scope>NUCLEOTIDE SEQUENCE</scope>
    <source>
        <strain evidence="1">UCB-OBI-ISO-001</strain>
        <tissue evidence="1">Gonad</tissue>
    </source>
</reference>
<proteinExistence type="predicted"/>
<dbReference type="AlphaFoldDB" id="A0A0L8FVT9"/>
<organism evidence="1">
    <name type="scientific">Octopus bimaculoides</name>
    <name type="common">California two-spotted octopus</name>
    <dbReference type="NCBI Taxonomy" id="37653"/>
    <lineage>
        <taxon>Eukaryota</taxon>
        <taxon>Metazoa</taxon>
        <taxon>Spiralia</taxon>
        <taxon>Lophotrochozoa</taxon>
        <taxon>Mollusca</taxon>
        <taxon>Cephalopoda</taxon>
        <taxon>Coleoidea</taxon>
        <taxon>Octopodiformes</taxon>
        <taxon>Octopoda</taxon>
        <taxon>Incirrata</taxon>
        <taxon>Octopodidae</taxon>
        <taxon>Octopus</taxon>
    </lineage>
</organism>